<evidence type="ECO:0000313" key="4">
    <source>
        <dbReference type="Proteomes" id="UP001186944"/>
    </source>
</evidence>
<reference evidence="3" key="1">
    <citation type="submission" date="2019-08" db="EMBL/GenBank/DDBJ databases">
        <title>The improved chromosome-level genome for the pearl oyster Pinctada fucata martensii using PacBio sequencing and Hi-C.</title>
        <authorList>
            <person name="Zheng Z."/>
        </authorList>
    </citation>
    <scope>NUCLEOTIDE SEQUENCE</scope>
    <source>
        <strain evidence="3">ZZ-2019</strain>
        <tissue evidence="3">Adductor muscle</tissue>
    </source>
</reference>
<dbReference type="Gene3D" id="3.30.70.1820">
    <property type="entry name" value="L1 transposable element, RRM domain"/>
    <property type="match status" value="1"/>
</dbReference>
<gene>
    <name evidence="3" type="ORF">FSP39_025227</name>
</gene>
<dbReference type="Proteomes" id="UP001186944">
    <property type="component" value="Unassembled WGS sequence"/>
</dbReference>
<evidence type="ECO:0000256" key="1">
    <source>
        <dbReference type="SAM" id="Coils"/>
    </source>
</evidence>
<protein>
    <submittedName>
        <fullName evidence="3">Uncharacterized protein</fullName>
    </submittedName>
</protein>
<evidence type="ECO:0000313" key="3">
    <source>
        <dbReference type="EMBL" id="KAK3104199.1"/>
    </source>
</evidence>
<feature type="region of interest" description="Disordered" evidence="2">
    <location>
        <begin position="1"/>
        <end position="29"/>
    </location>
</feature>
<name>A0AA88YRR2_PINIB</name>
<sequence>MHKNTRANPSKTDAASPKSSKTKESEKTGLEENISIIKSDLKDMKETLVKTVKTEDVRVIVTEIVQQLLKENNKEIDKAIEKKVQEKCAELESKHKQTVNGLNEKIDGLALDVESLQEQLNECKKEMRGMHTKINENERHAAIAVSSSNYNEQYSRKTNIKIYGVKENQRENTNEVARENILKSAGVSVNEHDVVACHRIPGGRRDQPRPILLKLRNSECKAQVMRKRAQVKRSGTGIRLADDVTAANSALINKLHDHPDIDSAWYFNGSVYGQCGETCLKFDIIDDINSKICGKVRERRSEKSGHD</sequence>
<feature type="coiled-coil region" evidence="1">
    <location>
        <begin position="99"/>
        <end position="133"/>
    </location>
</feature>
<dbReference type="AlphaFoldDB" id="A0AA88YRR2"/>
<accession>A0AA88YRR2</accession>
<keyword evidence="1" id="KW-0175">Coiled coil</keyword>
<proteinExistence type="predicted"/>
<dbReference type="EMBL" id="VSWD01000005">
    <property type="protein sequence ID" value="KAK3104199.1"/>
    <property type="molecule type" value="Genomic_DNA"/>
</dbReference>
<feature type="compositionally biased region" description="Polar residues" evidence="2">
    <location>
        <begin position="1"/>
        <end position="13"/>
    </location>
</feature>
<dbReference type="PANTHER" id="PTHR11505">
    <property type="entry name" value="L1 TRANSPOSABLE ELEMENT-RELATED"/>
    <property type="match status" value="1"/>
</dbReference>
<dbReference type="InterPro" id="IPR004244">
    <property type="entry name" value="Transposase_22"/>
</dbReference>
<evidence type="ECO:0000256" key="2">
    <source>
        <dbReference type="SAM" id="MobiDB-lite"/>
    </source>
</evidence>
<comment type="caution">
    <text evidence="3">The sequence shown here is derived from an EMBL/GenBank/DDBJ whole genome shotgun (WGS) entry which is preliminary data.</text>
</comment>
<keyword evidence="4" id="KW-1185">Reference proteome</keyword>
<organism evidence="3 4">
    <name type="scientific">Pinctada imbricata</name>
    <name type="common">Atlantic pearl-oyster</name>
    <name type="synonym">Pinctada martensii</name>
    <dbReference type="NCBI Taxonomy" id="66713"/>
    <lineage>
        <taxon>Eukaryota</taxon>
        <taxon>Metazoa</taxon>
        <taxon>Spiralia</taxon>
        <taxon>Lophotrochozoa</taxon>
        <taxon>Mollusca</taxon>
        <taxon>Bivalvia</taxon>
        <taxon>Autobranchia</taxon>
        <taxon>Pteriomorphia</taxon>
        <taxon>Pterioida</taxon>
        <taxon>Pterioidea</taxon>
        <taxon>Pteriidae</taxon>
        <taxon>Pinctada</taxon>
    </lineage>
</organism>